<dbReference type="PANTHER" id="PTHR20902">
    <property type="entry name" value="41-2 PROTEIN ANTIGEN-RELATED"/>
    <property type="match status" value="1"/>
</dbReference>
<sequence length="248" mass="27348">MSVHSAHTAPHPRLSVLSTASLSASSDHLPSISNVSSRYSLPPGAPVPLSVSSSPKPHARPSVYDRNLNKTRTAEVSLSAYAFLFSEMVQYTLKRVNGIADLERRLNVLGYRIGLRVLELMSWRAESSTKAPKREIRFLPALMSIHTQFWRAVFGKPADGIEKSVENEDEYMIIDNDPSITRHISIPRDMSQLSCSAITAGMVEAVLDGLGFPARVTAHSVPTADFPLRTTILIKLDKSVLEREEALK</sequence>
<feature type="region of interest" description="Disordered" evidence="8">
    <location>
        <begin position="46"/>
        <end position="66"/>
    </location>
</feature>
<evidence type="ECO:0000256" key="2">
    <source>
        <dbReference type="ARBA" id="ARBA00006218"/>
    </source>
</evidence>
<comment type="subunit">
    <text evidence="7">Part of the multisubunit TRAPP (transport protein particle) complex.</text>
</comment>
<dbReference type="GO" id="GO:1990072">
    <property type="term" value="C:TRAPPIII protein complex"/>
    <property type="evidence" value="ECO:0007669"/>
    <property type="project" value="TreeGrafter"/>
</dbReference>
<comment type="similarity">
    <text evidence="2 7">Belongs to the TRAPP small subunits family. BET3 subfamily.</text>
</comment>
<dbReference type="OrthoDB" id="10254842at2759"/>
<evidence type="ECO:0000256" key="4">
    <source>
        <dbReference type="ARBA" id="ARBA00022824"/>
    </source>
</evidence>
<dbReference type="SUPFAM" id="SSF111126">
    <property type="entry name" value="Ligand-binding domain in the NO signalling and Golgi transport"/>
    <property type="match status" value="1"/>
</dbReference>
<reference evidence="9 10" key="1">
    <citation type="journal article" date="2016" name="Mol. Biol. Evol.">
        <title>Comparative Genomics of Early-Diverging Mushroom-Forming Fungi Provides Insights into the Origins of Lignocellulose Decay Capabilities.</title>
        <authorList>
            <person name="Nagy L.G."/>
            <person name="Riley R."/>
            <person name="Tritt A."/>
            <person name="Adam C."/>
            <person name="Daum C."/>
            <person name="Floudas D."/>
            <person name="Sun H."/>
            <person name="Yadav J.S."/>
            <person name="Pangilinan J."/>
            <person name="Larsson K.H."/>
            <person name="Matsuura K."/>
            <person name="Barry K."/>
            <person name="Labutti K."/>
            <person name="Kuo R."/>
            <person name="Ohm R.A."/>
            <person name="Bhattacharya S.S."/>
            <person name="Shirouzu T."/>
            <person name="Yoshinaga Y."/>
            <person name="Martin F.M."/>
            <person name="Grigoriev I.V."/>
            <person name="Hibbett D.S."/>
        </authorList>
    </citation>
    <scope>NUCLEOTIDE SEQUENCE [LARGE SCALE GENOMIC DNA]</scope>
    <source>
        <strain evidence="9 10">HHB12029</strain>
    </source>
</reference>
<dbReference type="GO" id="GO:0006888">
    <property type="term" value="P:endoplasmic reticulum to Golgi vesicle-mediated transport"/>
    <property type="evidence" value="ECO:0007669"/>
    <property type="project" value="TreeGrafter"/>
</dbReference>
<keyword evidence="5 7" id="KW-0931">ER-Golgi transport</keyword>
<dbReference type="EMBL" id="KV425954">
    <property type="protein sequence ID" value="KZV95596.1"/>
    <property type="molecule type" value="Genomic_DNA"/>
</dbReference>
<evidence type="ECO:0000313" key="10">
    <source>
        <dbReference type="Proteomes" id="UP000077266"/>
    </source>
</evidence>
<dbReference type="InParanoid" id="A0A165K044"/>
<keyword evidence="10" id="KW-1185">Reference proteome</keyword>
<proteinExistence type="inferred from homology"/>
<keyword evidence="6 7" id="KW-0333">Golgi apparatus</keyword>
<dbReference type="GO" id="GO:1990071">
    <property type="term" value="C:TRAPPII protein complex"/>
    <property type="evidence" value="ECO:0007669"/>
    <property type="project" value="TreeGrafter"/>
</dbReference>
<dbReference type="GO" id="GO:0005783">
    <property type="term" value="C:endoplasmic reticulum"/>
    <property type="evidence" value="ECO:0007669"/>
    <property type="project" value="UniProtKB-SubCell"/>
</dbReference>
<dbReference type="PANTHER" id="PTHR20902:SF0">
    <property type="entry name" value="TRAFFICKING PROTEIN PARTICLE COMPLEX SUBUNIT 5"/>
    <property type="match status" value="1"/>
</dbReference>
<comment type="subcellular location">
    <subcellularLocation>
        <location evidence="1">Endoplasmic reticulum</location>
    </subcellularLocation>
    <subcellularLocation>
        <location evidence="7">Golgi apparatus</location>
        <location evidence="7">cis-Golgi network</location>
    </subcellularLocation>
</comment>
<protein>
    <recommendedName>
        <fullName evidence="7">Trafficking protein particle complex subunit</fullName>
    </recommendedName>
</protein>
<dbReference type="InterPro" id="IPR007194">
    <property type="entry name" value="TRAPP_component"/>
</dbReference>
<evidence type="ECO:0000256" key="7">
    <source>
        <dbReference type="PIRNR" id="PIRNR017479"/>
    </source>
</evidence>
<evidence type="ECO:0000256" key="1">
    <source>
        <dbReference type="ARBA" id="ARBA00004240"/>
    </source>
</evidence>
<keyword evidence="3 7" id="KW-0813">Transport</keyword>
<dbReference type="FunFam" id="3.30.1380.20:FF:000002">
    <property type="entry name" value="Trafficking protein particle complex subunit"/>
    <property type="match status" value="1"/>
</dbReference>
<dbReference type="GO" id="GO:1990070">
    <property type="term" value="C:TRAPPI protein complex"/>
    <property type="evidence" value="ECO:0007669"/>
    <property type="project" value="TreeGrafter"/>
</dbReference>
<dbReference type="InterPro" id="IPR016696">
    <property type="entry name" value="TRAPP-I_su5"/>
</dbReference>
<accession>A0A165K044</accession>
<dbReference type="InterPro" id="IPR024096">
    <property type="entry name" value="NO_sig/Golgi_transp_ligand-bd"/>
</dbReference>
<organism evidence="9 10">
    <name type="scientific">Exidia glandulosa HHB12029</name>
    <dbReference type="NCBI Taxonomy" id="1314781"/>
    <lineage>
        <taxon>Eukaryota</taxon>
        <taxon>Fungi</taxon>
        <taxon>Dikarya</taxon>
        <taxon>Basidiomycota</taxon>
        <taxon>Agaricomycotina</taxon>
        <taxon>Agaricomycetes</taxon>
        <taxon>Auriculariales</taxon>
        <taxon>Exidiaceae</taxon>
        <taxon>Exidia</taxon>
    </lineage>
</organism>
<dbReference type="FunCoup" id="A0A165K044">
    <property type="interactions" value="236"/>
</dbReference>
<dbReference type="Gene3D" id="3.30.1380.20">
    <property type="entry name" value="Trafficking protein particle complex subunit 3"/>
    <property type="match status" value="1"/>
</dbReference>
<dbReference type="Pfam" id="PF04051">
    <property type="entry name" value="TRAPP"/>
    <property type="match status" value="1"/>
</dbReference>
<evidence type="ECO:0000313" key="9">
    <source>
        <dbReference type="EMBL" id="KZV95596.1"/>
    </source>
</evidence>
<gene>
    <name evidence="9" type="ORF">EXIGLDRAFT_644092</name>
</gene>
<dbReference type="AlphaFoldDB" id="A0A165K044"/>
<keyword evidence="4 7" id="KW-0256">Endoplasmic reticulum</keyword>
<evidence type="ECO:0000256" key="3">
    <source>
        <dbReference type="ARBA" id="ARBA00022448"/>
    </source>
</evidence>
<evidence type="ECO:0000256" key="5">
    <source>
        <dbReference type="ARBA" id="ARBA00022892"/>
    </source>
</evidence>
<name>A0A165K044_EXIGL</name>
<dbReference type="Proteomes" id="UP000077266">
    <property type="component" value="Unassembled WGS sequence"/>
</dbReference>
<dbReference type="CDD" id="cd14943">
    <property type="entry name" value="TRAPPC5_Trs31"/>
    <property type="match status" value="1"/>
</dbReference>
<evidence type="ECO:0000256" key="6">
    <source>
        <dbReference type="ARBA" id="ARBA00023034"/>
    </source>
</evidence>
<evidence type="ECO:0000256" key="8">
    <source>
        <dbReference type="SAM" id="MobiDB-lite"/>
    </source>
</evidence>
<dbReference type="PIRSF" id="PIRSF017479">
    <property type="entry name" value="TRAPP_I_complex_Trs31"/>
    <property type="match status" value="1"/>
</dbReference>
<dbReference type="STRING" id="1314781.A0A165K044"/>